<gene>
    <name evidence="1" type="ORF">VZ95_20790</name>
</gene>
<proteinExistence type="predicted"/>
<dbReference type="AlphaFoldDB" id="A0A0F3IHV3"/>
<evidence type="ECO:0000313" key="1">
    <source>
        <dbReference type="EMBL" id="KJV06331.1"/>
    </source>
</evidence>
<accession>A0A0F3IHV3</accession>
<evidence type="ECO:0000313" key="2">
    <source>
        <dbReference type="Proteomes" id="UP000033774"/>
    </source>
</evidence>
<dbReference type="Proteomes" id="UP000033774">
    <property type="component" value="Unassembled WGS sequence"/>
</dbReference>
<dbReference type="EMBL" id="LAJY01000933">
    <property type="protein sequence ID" value="KJV06331.1"/>
    <property type="molecule type" value="Genomic_DNA"/>
</dbReference>
<comment type="caution">
    <text evidence="1">The sequence shown here is derived from an EMBL/GenBank/DDBJ whole genome shotgun (WGS) entry which is preliminary data.</text>
</comment>
<reference evidence="1 2" key="1">
    <citation type="submission" date="2015-03" db="EMBL/GenBank/DDBJ databases">
        <title>Draft genome sequence of Elstera litoralis.</title>
        <authorList>
            <person name="Rahalkar M.C."/>
            <person name="Dhakephalkar P.K."/>
            <person name="Pore S.D."/>
            <person name="Arora P."/>
            <person name="Kapse N.G."/>
            <person name="Pandit P.S."/>
        </authorList>
    </citation>
    <scope>NUCLEOTIDE SEQUENCE [LARGE SCALE GENOMIC DNA]</scope>
    <source>
        <strain evidence="1 2">Dia-1</strain>
    </source>
</reference>
<protein>
    <submittedName>
        <fullName evidence="1">Uncharacterized protein</fullName>
    </submittedName>
</protein>
<organism evidence="1 2">
    <name type="scientific">Elstera litoralis</name>
    <dbReference type="NCBI Taxonomy" id="552518"/>
    <lineage>
        <taxon>Bacteria</taxon>
        <taxon>Pseudomonadati</taxon>
        <taxon>Pseudomonadota</taxon>
        <taxon>Alphaproteobacteria</taxon>
        <taxon>Rhodospirillales</taxon>
        <taxon>Rhodospirillaceae</taxon>
        <taxon>Elstera</taxon>
    </lineage>
</organism>
<name>A0A0F3IHV3_9PROT</name>
<keyword evidence="2" id="KW-1185">Reference proteome</keyword>
<sequence length="123" mass="14374">MISMGGSIDRFGRKIDKFNQKFLETPKTAFRLLHKDTISTYESTTDETILRELGVDVEKFKGVPFHLRTDFKENFLVDTGILFENNFGRLLFYLGYDNYNIFILRDNDIDTLLDEDFVSISVI</sequence>